<dbReference type="Gene3D" id="3.40.630.30">
    <property type="match status" value="1"/>
</dbReference>
<dbReference type="GO" id="GO:0016747">
    <property type="term" value="F:acyltransferase activity, transferring groups other than amino-acyl groups"/>
    <property type="evidence" value="ECO:0007669"/>
    <property type="project" value="InterPro"/>
</dbReference>
<dbReference type="PANTHER" id="PTHR43072">
    <property type="entry name" value="N-ACETYLTRANSFERASE"/>
    <property type="match status" value="1"/>
</dbReference>
<sequence length="172" mass="19045">MDHRVTIRRLEPEDWPAVEAIYQEGIDTGHATFEASTPTWEAFDAGKISDLRLVAVDGSRVVGWAAASAISSRPVYAGVAEHSVYVAAAARNRGVGRMLLTALIEKSEDLGYWTLQSGIFAENTASLTMHERFGFHTVGTRERLAKMTYGPFAGTWRDVWFVERRSNRVGLA</sequence>
<name>A0A4R8UIB8_9MICO</name>
<evidence type="ECO:0000313" key="5">
    <source>
        <dbReference type="Proteomes" id="UP000297866"/>
    </source>
</evidence>
<dbReference type="InterPro" id="IPR000182">
    <property type="entry name" value="GNAT_dom"/>
</dbReference>
<protein>
    <submittedName>
        <fullName evidence="4">N-acetyltransferase family protein</fullName>
    </submittedName>
</protein>
<evidence type="ECO:0000259" key="3">
    <source>
        <dbReference type="PROSITE" id="PS51186"/>
    </source>
</evidence>
<evidence type="ECO:0000256" key="2">
    <source>
        <dbReference type="ARBA" id="ARBA00023315"/>
    </source>
</evidence>
<comment type="caution">
    <text evidence="4">The sequence shown here is derived from an EMBL/GenBank/DDBJ whole genome shotgun (WGS) entry which is preliminary data.</text>
</comment>
<evidence type="ECO:0000256" key="1">
    <source>
        <dbReference type="ARBA" id="ARBA00022679"/>
    </source>
</evidence>
<dbReference type="Pfam" id="PF00583">
    <property type="entry name" value="Acetyltransf_1"/>
    <property type="match status" value="1"/>
</dbReference>
<keyword evidence="1 4" id="KW-0808">Transferase</keyword>
<dbReference type="InterPro" id="IPR016181">
    <property type="entry name" value="Acyl_CoA_acyltransferase"/>
</dbReference>
<feature type="domain" description="N-acetyltransferase" evidence="3">
    <location>
        <begin position="5"/>
        <end position="163"/>
    </location>
</feature>
<organism evidence="4 5">
    <name type="scientific">Cryobacterium tagatosivorans</name>
    <dbReference type="NCBI Taxonomy" id="1259199"/>
    <lineage>
        <taxon>Bacteria</taxon>
        <taxon>Bacillati</taxon>
        <taxon>Actinomycetota</taxon>
        <taxon>Actinomycetes</taxon>
        <taxon>Micrococcales</taxon>
        <taxon>Microbacteriaceae</taxon>
        <taxon>Cryobacterium</taxon>
    </lineage>
</organism>
<dbReference type="Proteomes" id="UP000297866">
    <property type="component" value="Unassembled WGS sequence"/>
</dbReference>
<keyword evidence="2" id="KW-0012">Acyltransferase</keyword>
<dbReference type="SUPFAM" id="SSF55729">
    <property type="entry name" value="Acyl-CoA N-acyltransferases (Nat)"/>
    <property type="match status" value="1"/>
</dbReference>
<evidence type="ECO:0000313" key="4">
    <source>
        <dbReference type="EMBL" id="TFB52809.1"/>
    </source>
</evidence>
<gene>
    <name evidence="4" type="ORF">E3O23_05785</name>
</gene>
<dbReference type="CDD" id="cd04301">
    <property type="entry name" value="NAT_SF"/>
    <property type="match status" value="1"/>
</dbReference>
<dbReference type="AlphaFoldDB" id="A0A4R8UIB8"/>
<dbReference type="OrthoDB" id="3173333at2"/>
<dbReference type="PANTHER" id="PTHR43072:SF23">
    <property type="entry name" value="UPF0039 PROTEIN C11D3.02C"/>
    <property type="match status" value="1"/>
</dbReference>
<reference evidence="4 5" key="1">
    <citation type="submission" date="2019-03" db="EMBL/GenBank/DDBJ databases">
        <title>Genomics of glacier-inhabiting Cryobacterium strains.</title>
        <authorList>
            <person name="Liu Q."/>
            <person name="Xin Y.-H."/>
        </authorList>
    </citation>
    <scope>NUCLEOTIDE SEQUENCE [LARGE SCALE GENOMIC DNA]</scope>
    <source>
        <strain evidence="4 5">Sr47</strain>
    </source>
</reference>
<dbReference type="PROSITE" id="PS51186">
    <property type="entry name" value="GNAT"/>
    <property type="match status" value="1"/>
</dbReference>
<keyword evidence="5" id="KW-1185">Reference proteome</keyword>
<accession>A0A4R8UIB8</accession>
<proteinExistence type="predicted"/>
<dbReference type="EMBL" id="SOEZ01000031">
    <property type="protein sequence ID" value="TFB52809.1"/>
    <property type="molecule type" value="Genomic_DNA"/>
</dbReference>